<protein>
    <recommendedName>
        <fullName evidence="3">VOC family protein</fullName>
    </recommendedName>
</protein>
<keyword evidence="2" id="KW-1185">Reference proteome</keyword>
<dbReference type="Proteomes" id="UP000403266">
    <property type="component" value="Unassembled WGS sequence"/>
</dbReference>
<reference evidence="1 2" key="1">
    <citation type="journal article" date="2019" name="Syst. Appl. Microbiol.">
        <title>Microvirga tunisiensis sp. nov., a root nodule symbiotic bacterium isolated from Lupinus micranthus and L. luteus grown in Northern Tunisia.</title>
        <authorList>
            <person name="Msaddak A."/>
            <person name="Rejili M."/>
            <person name="Duran D."/>
            <person name="Mars M."/>
            <person name="Palacios J.M."/>
            <person name="Ruiz-Argueso T."/>
            <person name="Rey L."/>
            <person name="Imperial J."/>
        </authorList>
    </citation>
    <scope>NUCLEOTIDE SEQUENCE [LARGE SCALE GENOMIC DNA]</scope>
    <source>
        <strain evidence="1 2">Lmie10</strain>
    </source>
</reference>
<comment type="caution">
    <text evidence="1">The sequence shown here is derived from an EMBL/GenBank/DDBJ whole genome shotgun (WGS) entry which is preliminary data.</text>
</comment>
<dbReference type="AlphaFoldDB" id="A0A5N7MA17"/>
<accession>A0A5N7MA17</accession>
<dbReference type="InterPro" id="IPR029068">
    <property type="entry name" value="Glyas_Bleomycin-R_OHBP_Dase"/>
</dbReference>
<sequence length="85" mass="9346">MKKEYEFESRHSGRVHLAASRLAVEACSRPSPANELEAKFSLKVVSGSEMRSGACGPIRSIYCRDPDGSLIEIASYELIILSQKS</sequence>
<evidence type="ECO:0000313" key="1">
    <source>
        <dbReference type="EMBL" id="MPR23743.1"/>
    </source>
</evidence>
<dbReference type="OrthoDB" id="9812656at2"/>
<evidence type="ECO:0008006" key="3">
    <source>
        <dbReference type="Google" id="ProtNLM"/>
    </source>
</evidence>
<gene>
    <name evidence="1" type="ORF">FS320_00540</name>
</gene>
<dbReference type="EMBL" id="VOSK01000001">
    <property type="protein sequence ID" value="MPR23743.1"/>
    <property type="molecule type" value="Genomic_DNA"/>
</dbReference>
<dbReference type="SUPFAM" id="SSF54593">
    <property type="entry name" value="Glyoxalase/Bleomycin resistance protein/Dihydroxybiphenyl dioxygenase"/>
    <property type="match status" value="1"/>
</dbReference>
<dbReference type="Gene3D" id="3.10.180.10">
    <property type="entry name" value="2,3-Dihydroxybiphenyl 1,2-Dioxygenase, domain 1"/>
    <property type="match status" value="1"/>
</dbReference>
<evidence type="ECO:0000313" key="2">
    <source>
        <dbReference type="Proteomes" id="UP000403266"/>
    </source>
</evidence>
<proteinExistence type="predicted"/>
<name>A0A5N7MA17_9HYPH</name>
<organism evidence="1 2">
    <name type="scientific">Microvirga tunisiensis</name>
    <dbReference type="NCBI Taxonomy" id="2108360"/>
    <lineage>
        <taxon>Bacteria</taxon>
        <taxon>Pseudomonadati</taxon>
        <taxon>Pseudomonadota</taxon>
        <taxon>Alphaproteobacteria</taxon>
        <taxon>Hyphomicrobiales</taxon>
        <taxon>Methylobacteriaceae</taxon>
        <taxon>Microvirga</taxon>
    </lineage>
</organism>
<dbReference type="RefSeq" id="WP_152708648.1">
    <property type="nucleotide sequence ID" value="NZ_VOSJ01000001.1"/>
</dbReference>